<dbReference type="Proteomes" id="UP000234639">
    <property type="component" value="Unassembled WGS sequence"/>
</dbReference>
<dbReference type="EMBL" id="PKHU01000004">
    <property type="protein sequence ID" value="PKZ29255.1"/>
    <property type="molecule type" value="Genomic_DNA"/>
</dbReference>
<evidence type="ECO:0000313" key="1">
    <source>
        <dbReference type="EMBL" id="PKZ29255.1"/>
    </source>
</evidence>
<protein>
    <submittedName>
        <fullName evidence="1">Uncharacterized protein</fullName>
    </submittedName>
</protein>
<proteinExistence type="predicted"/>
<dbReference type="RefSeq" id="WP_101637274.1">
    <property type="nucleotide sequence ID" value="NZ_JANQCS010000008.1"/>
</dbReference>
<dbReference type="AlphaFoldDB" id="A0A2I1NA78"/>
<evidence type="ECO:0000313" key="2">
    <source>
        <dbReference type="Proteomes" id="UP000234639"/>
    </source>
</evidence>
<comment type="caution">
    <text evidence="1">The sequence shown here is derived from an EMBL/GenBank/DDBJ whole genome shotgun (WGS) entry which is preliminary data.</text>
</comment>
<accession>A0A2I1NA78</accession>
<sequence>MDIVIKNSDEAFLNALKAIAKLYPKVEIKQISYEDKILSIHKKTIKDYKAGNIKAYYNIKDLRASLDEI</sequence>
<name>A0A2I1NA78_9BACT</name>
<reference evidence="1 2" key="1">
    <citation type="submission" date="2017-12" db="EMBL/GenBank/DDBJ databases">
        <title>Phylogenetic diversity of female urinary microbiome.</title>
        <authorList>
            <person name="Thomas-White K."/>
            <person name="Wolfe A.J."/>
        </authorList>
    </citation>
    <scope>NUCLEOTIDE SEQUENCE [LARGE SCALE GENOMIC DNA]</scope>
    <source>
        <strain evidence="1 2">UMB0112</strain>
    </source>
</reference>
<gene>
    <name evidence="1" type="ORF">CYJ41_05295</name>
</gene>
<organism evidence="1 2">
    <name type="scientific">Campylobacter ureolyticus</name>
    <dbReference type="NCBI Taxonomy" id="827"/>
    <lineage>
        <taxon>Bacteria</taxon>
        <taxon>Pseudomonadati</taxon>
        <taxon>Campylobacterota</taxon>
        <taxon>Epsilonproteobacteria</taxon>
        <taxon>Campylobacterales</taxon>
        <taxon>Campylobacteraceae</taxon>
        <taxon>Campylobacter</taxon>
    </lineage>
</organism>